<feature type="domain" description="FAS1-like dehydratase" evidence="2">
    <location>
        <begin position="9"/>
        <end position="137"/>
    </location>
</feature>
<dbReference type="InterPro" id="IPR050965">
    <property type="entry name" value="UPF0336/Enoyl-CoA_hydratase"/>
</dbReference>
<reference evidence="4" key="1">
    <citation type="journal article" date="2019" name="Int. J. Syst. Evol. Microbiol.">
        <title>The Global Catalogue of Microorganisms (GCM) 10K type strain sequencing project: providing services to taxonomists for standard genome sequencing and annotation.</title>
        <authorList>
            <consortium name="The Broad Institute Genomics Platform"/>
            <consortium name="The Broad Institute Genome Sequencing Center for Infectious Disease"/>
            <person name="Wu L."/>
            <person name="Ma J."/>
        </authorList>
    </citation>
    <scope>NUCLEOTIDE SEQUENCE [LARGE SCALE GENOMIC DNA]</scope>
    <source>
        <strain evidence="4">NBRC 113072</strain>
    </source>
</reference>
<dbReference type="PIRSF" id="PIRSF018072">
    <property type="entry name" value="UCP018072"/>
    <property type="match status" value="1"/>
</dbReference>
<accession>A0ABQ6IRP8</accession>
<sequence length="147" mass="15526">MPVNVAFEGRTYPPGEPFAVGREHVRAFASAVGASDPVHHDPAAAREAGFADVVAPPTFAVVIAQRCEAQFVSDPEAGIDFSRVVHGDESFTHHRPLVAGTEVRSSLHVDRVRMAGGNALIGTRVEIVDSDGEPVCTVTSSLVVRGE</sequence>
<evidence type="ECO:0000313" key="3">
    <source>
        <dbReference type="EMBL" id="GMA40587.1"/>
    </source>
</evidence>
<dbReference type="Gene3D" id="3.10.129.10">
    <property type="entry name" value="Hotdog Thioesterase"/>
    <property type="match status" value="1"/>
</dbReference>
<organism evidence="3 4">
    <name type="scientific">Mobilicoccus caccae</name>
    <dbReference type="NCBI Taxonomy" id="1859295"/>
    <lineage>
        <taxon>Bacteria</taxon>
        <taxon>Bacillati</taxon>
        <taxon>Actinomycetota</taxon>
        <taxon>Actinomycetes</taxon>
        <taxon>Micrococcales</taxon>
        <taxon>Dermatophilaceae</taxon>
        <taxon>Mobilicoccus</taxon>
    </lineage>
</organism>
<dbReference type="EMBL" id="BSUO01000001">
    <property type="protein sequence ID" value="GMA40587.1"/>
    <property type="molecule type" value="Genomic_DNA"/>
</dbReference>
<keyword evidence="4" id="KW-1185">Reference proteome</keyword>
<dbReference type="Pfam" id="PF13452">
    <property type="entry name" value="FAS1_DH_region"/>
    <property type="match status" value="1"/>
</dbReference>
<evidence type="ECO:0000256" key="1">
    <source>
        <dbReference type="HAMAP-Rule" id="MF_00799"/>
    </source>
</evidence>
<comment type="caution">
    <text evidence="3">The sequence shown here is derived from an EMBL/GenBank/DDBJ whole genome shotgun (WGS) entry which is preliminary data.</text>
</comment>
<protein>
    <recommendedName>
        <fullName evidence="1">UPF0336 protein GCM10025883_26320</fullName>
    </recommendedName>
</protein>
<name>A0ABQ6IRP8_9MICO</name>
<dbReference type="InterPro" id="IPR039569">
    <property type="entry name" value="FAS1-like_DH_region"/>
</dbReference>
<proteinExistence type="inferred from homology"/>
<dbReference type="RefSeq" id="WP_284304259.1">
    <property type="nucleotide sequence ID" value="NZ_BSUO01000001.1"/>
</dbReference>
<comment type="similarity">
    <text evidence="1">Belongs to the UPF0336 family.</text>
</comment>
<dbReference type="PANTHER" id="PTHR43437">
    <property type="entry name" value="HYDROXYACYL-THIOESTER DEHYDRATASE TYPE 2, MITOCHONDRIAL-RELATED"/>
    <property type="match status" value="1"/>
</dbReference>
<dbReference type="Proteomes" id="UP001157126">
    <property type="component" value="Unassembled WGS sequence"/>
</dbReference>
<evidence type="ECO:0000313" key="4">
    <source>
        <dbReference type="Proteomes" id="UP001157126"/>
    </source>
</evidence>
<dbReference type="InterPro" id="IPR016709">
    <property type="entry name" value="HadA-like"/>
</dbReference>
<dbReference type="SUPFAM" id="SSF54637">
    <property type="entry name" value="Thioesterase/thiol ester dehydrase-isomerase"/>
    <property type="match status" value="1"/>
</dbReference>
<dbReference type="InterPro" id="IPR029069">
    <property type="entry name" value="HotDog_dom_sf"/>
</dbReference>
<dbReference type="CDD" id="cd03441">
    <property type="entry name" value="R_hydratase_like"/>
    <property type="match status" value="1"/>
</dbReference>
<gene>
    <name evidence="3" type="ORF">GCM10025883_26320</name>
</gene>
<evidence type="ECO:0000259" key="2">
    <source>
        <dbReference type="Pfam" id="PF13452"/>
    </source>
</evidence>
<dbReference type="PANTHER" id="PTHR43437:SF3">
    <property type="entry name" value="HYDROXYACYL-THIOESTER DEHYDRATASE TYPE 2, MITOCHONDRIAL"/>
    <property type="match status" value="1"/>
</dbReference>
<dbReference type="HAMAP" id="MF_00799">
    <property type="entry name" value="UPF0336"/>
    <property type="match status" value="1"/>
</dbReference>